<dbReference type="PANTHER" id="PTHR46889:SF4">
    <property type="entry name" value="TRANSPOSASE INSO FOR INSERTION SEQUENCE ELEMENT IS911B-RELATED"/>
    <property type="match status" value="1"/>
</dbReference>
<keyword evidence="3" id="KW-1185">Reference proteome</keyword>
<dbReference type="AlphaFoldDB" id="A0A5C7FB34"/>
<name>A0A5C7FB34_9BACT</name>
<dbReference type="GO" id="GO:0003676">
    <property type="term" value="F:nucleic acid binding"/>
    <property type="evidence" value="ECO:0007669"/>
    <property type="project" value="InterPro"/>
</dbReference>
<proteinExistence type="predicted"/>
<protein>
    <submittedName>
        <fullName evidence="2">IS3 family transposase</fullName>
    </submittedName>
</protein>
<reference evidence="2 3" key="1">
    <citation type="submission" date="2019-08" db="EMBL/GenBank/DDBJ databases">
        <title>Lewinella sp. strain SSH13 Genome sequencing and assembly.</title>
        <authorList>
            <person name="Kim I."/>
        </authorList>
    </citation>
    <scope>NUCLEOTIDE SEQUENCE [LARGE SCALE GENOMIC DNA]</scope>
    <source>
        <strain evidence="2 3">SSH13</strain>
    </source>
</reference>
<dbReference type="InterPro" id="IPR050900">
    <property type="entry name" value="Transposase_IS3/IS150/IS904"/>
</dbReference>
<organism evidence="2 3">
    <name type="scientific">Neolewinella aurantiaca</name>
    <dbReference type="NCBI Taxonomy" id="2602767"/>
    <lineage>
        <taxon>Bacteria</taxon>
        <taxon>Pseudomonadati</taxon>
        <taxon>Bacteroidota</taxon>
        <taxon>Saprospiria</taxon>
        <taxon>Saprospirales</taxon>
        <taxon>Lewinellaceae</taxon>
        <taxon>Neolewinella</taxon>
    </lineage>
</organism>
<feature type="domain" description="Integrase catalytic" evidence="1">
    <location>
        <begin position="1"/>
        <end position="147"/>
    </location>
</feature>
<gene>
    <name evidence="2" type="ORF">FUA23_22160</name>
</gene>
<evidence type="ECO:0000259" key="1">
    <source>
        <dbReference type="PROSITE" id="PS50994"/>
    </source>
</evidence>
<accession>A0A5C7FB34</accession>
<dbReference type="InterPro" id="IPR012337">
    <property type="entry name" value="RNaseH-like_sf"/>
</dbReference>
<dbReference type="PROSITE" id="PS50994">
    <property type="entry name" value="INTEGRASE"/>
    <property type="match status" value="1"/>
</dbReference>
<dbReference type="NCBIfam" id="NF033516">
    <property type="entry name" value="transpos_IS3"/>
    <property type="match status" value="1"/>
</dbReference>
<dbReference type="EMBL" id="VOXD01000096">
    <property type="protein sequence ID" value="TXF80883.1"/>
    <property type="molecule type" value="Genomic_DNA"/>
</dbReference>
<dbReference type="OrthoDB" id="936265at2"/>
<evidence type="ECO:0000313" key="2">
    <source>
        <dbReference type="EMBL" id="TXF80883.1"/>
    </source>
</evidence>
<dbReference type="Pfam" id="PF13333">
    <property type="entry name" value="rve_2"/>
    <property type="match status" value="1"/>
</dbReference>
<dbReference type="PANTHER" id="PTHR46889">
    <property type="entry name" value="TRANSPOSASE INSF FOR INSERTION SEQUENCE IS3B-RELATED"/>
    <property type="match status" value="1"/>
</dbReference>
<sequence>MNGKFAYLATLQDVFTKNIVGWDVADHMREELVLNALEKAIIQRRPQAGLIIHTDGGGQYGSKAFRKKLTDLGFLQSMTRKDNHYDNAQAESLFGRFKAELLEDGVFLDVEDAKQESFDYIEGYYNTVRRHSSLGNKSPLNFERACRAQSAAKKNDD</sequence>
<dbReference type="InterPro" id="IPR001584">
    <property type="entry name" value="Integrase_cat-core"/>
</dbReference>
<dbReference type="Pfam" id="PF00665">
    <property type="entry name" value="rve"/>
    <property type="match status" value="1"/>
</dbReference>
<dbReference type="InterPro" id="IPR048020">
    <property type="entry name" value="Transpos_IS3"/>
</dbReference>
<dbReference type="Gene3D" id="3.30.420.10">
    <property type="entry name" value="Ribonuclease H-like superfamily/Ribonuclease H"/>
    <property type="match status" value="1"/>
</dbReference>
<dbReference type="Proteomes" id="UP000321907">
    <property type="component" value="Unassembled WGS sequence"/>
</dbReference>
<evidence type="ECO:0000313" key="3">
    <source>
        <dbReference type="Proteomes" id="UP000321907"/>
    </source>
</evidence>
<dbReference type="InterPro" id="IPR036397">
    <property type="entry name" value="RNaseH_sf"/>
</dbReference>
<dbReference type="SUPFAM" id="SSF53098">
    <property type="entry name" value="Ribonuclease H-like"/>
    <property type="match status" value="1"/>
</dbReference>
<dbReference type="GO" id="GO:0015074">
    <property type="term" value="P:DNA integration"/>
    <property type="evidence" value="ECO:0007669"/>
    <property type="project" value="InterPro"/>
</dbReference>
<comment type="caution">
    <text evidence="2">The sequence shown here is derived from an EMBL/GenBank/DDBJ whole genome shotgun (WGS) entry which is preliminary data.</text>
</comment>